<accession>A0ABR6SYE8</accession>
<evidence type="ECO:0000313" key="2">
    <source>
        <dbReference type="Proteomes" id="UP000587800"/>
    </source>
</evidence>
<name>A0ABR6SYE8_9LIST</name>
<dbReference type="RefSeq" id="WP_185344380.1">
    <property type="nucleotide sequence ID" value="NZ_JAASTU010000001.1"/>
</dbReference>
<reference evidence="1 2" key="1">
    <citation type="submission" date="2020-03" db="EMBL/GenBank/DDBJ databases">
        <title>Soil Listeria distribution.</title>
        <authorList>
            <person name="Liao J."/>
            <person name="Wiedmann M."/>
        </authorList>
    </citation>
    <scope>NUCLEOTIDE SEQUENCE [LARGE SCALE GENOMIC DNA]</scope>
    <source>
        <strain evidence="1 2">FSL L7-1515</strain>
    </source>
</reference>
<proteinExistence type="predicted"/>
<keyword evidence="2" id="KW-1185">Reference proteome</keyword>
<organism evidence="1 2">
    <name type="scientific">Listeria immobilis</name>
    <dbReference type="NCBI Taxonomy" id="2713502"/>
    <lineage>
        <taxon>Bacteria</taxon>
        <taxon>Bacillati</taxon>
        <taxon>Bacillota</taxon>
        <taxon>Bacilli</taxon>
        <taxon>Bacillales</taxon>
        <taxon>Listeriaceae</taxon>
        <taxon>Listeria</taxon>
    </lineage>
</organism>
<dbReference type="EMBL" id="JAASUB010000014">
    <property type="protein sequence ID" value="MBC1510632.1"/>
    <property type="molecule type" value="Genomic_DNA"/>
</dbReference>
<gene>
    <name evidence="1" type="ORF">HCJ59_12135</name>
</gene>
<dbReference type="Proteomes" id="UP000587800">
    <property type="component" value="Unassembled WGS sequence"/>
</dbReference>
<evidence type="ECO:0000313" key="1">
    <source>
        <dbReference type="EMBL" id="MBC1510632.1"/>
    </source>
</evidence>
<comment type="caution">
    <text evidence="1">The sequence shown here is derived from an EMBL/GenBank/DDBJ whole genome shotgun (WGS) entry which is preliminary data.</text>
</comment>
<protein>
    <submittedName>
        <fullName evidence="1">Uncharacterized protein</fullName>
    </submittedName>
</protein>
<sequence length="109" mass="11895">MGNSKIEHDSAVVANLLNRLQAVSNDLEVKKLSSSNELPDKFVPAVKNSEAKFDDMITCLREYQTLFKSDIARIRKASEEIVSNEKQVASQLTATLEAAINAGAKASTK</sequence>